<proteinExistence type="predicted"/>
<evidence type="ECO:0000313" key="2">
    <source>
        <dbReference type="EMBL" id="KAG8068105.1"/>
    </source>
</evidence>
<protein>
    <submittedName>
        <fullName evidence="2">Uncharacterized protein</fullName>
    </submittedName>
</protein>
<feature type="compositionally biased region" description="Low complexity" evidence="1">
    <location>
        <begin position="9"/>
        <end position="18"/>
    </location>
</feature>
<dbReference type="EMBL" id="JAAALK010000284">
    <property type="protein sequence ID" value="KAG8068105.1"/>
    <property type="molecule type" value="Genomic_DNA"/>
</dbReference>
<dbReference type="Proteomes" id="UP000729402">
    <property type="component" value="Unassembled WGS sequence"/>
</dbReference>
<feature type="compositionally biased region" description="Low complexity" evidence="1">
    <location>
        <begin position="26"/>
        <end position="38"/>
    </location>
</feature>
<evidence type="ECO:0000256" key="1">
    <source>
        <dbReference type="SAM" id="MobiDB-lite"/>
    </source>
</evidence>
<name>A0A8J5S3H5_ZIZPA</name>
<sequence length="166" mass="17999">MYQNPQPSGLAPLGLLMDPDPPPRPTARAAGARTPRGSPARRMRVARARKPGWRRAARRRDATALPEELAKGVACLEGETSVGGGRRWDLGPAASTSSHRPCVTGIMRPSKSRHHRLPEASDCFLGALYQQGCHSRTTKPSGGKKCFSCNDFSVETIIHVKAEFES</sequence>
<feature type="region of interest" description="Disordered" evidence="1">
    <location>
        <begin position="1"/>
        <end position="64"/>
    </location>
</feature>
<dbReference type="AlphaFoldDB" id="A0A8J5S3H5"/>
<reference evidence="2" key="1">
    <citation type="journal article" date="2021" name="bioRxiv">
        <title>Whole Genome Assembly and Annotation of Northern Wild Rice, Zizania palustris L., Supports a Whole Genome Duplication in the Zizania Genus.</title>
        <authorList>
            <person name="Haas M."/>
            <person name="Kono T."/>
            <person name="Macchietto M."/>
            <person name="Millas R."/>
            <person name="McGilp L."/>
            <person name="Shao M."/>
            <person name="Duquette J."/>
            <person name="Hirsch C.N."/>
            <person name="Kimball J."/>
        </authorList>
    </citation>
    <scope>NUCLEOTIDE SEQUENCE</scope>
    <source>
        <tissue evidence="2">Fresh leaf tissue</tissue>
    </source>
</reference>
<feature type="compositionally biased region" description="Basic residues" evidence="1">
    <location>
        <begin position="39"/>
        <end position="58"/>
    </location>
</feature>
<evidence type="ECO:0000313" key="3">
    <source>
        <dbReference type="Proteomes" id="UP000729402"/>
    </source>
</evidence>
<reference evidence="2" key="2">
    <citation type="submission" date="2021-02" db="EMBL/GenBank/DDBJ databases">
        <authorList>
            <person name="Kimball J.A."/>
            <person name="Haas M.W."/>
            <person name="Macchietto M."/>
            <person name="Kono T."/>
            <person name="Duquette J."/>
            <person name="Shao M."/>
        </authorList>
    </citation>
    <scope>NUCLEOTIDE SEQUENCE</scope>
    <source>
        <tissue evidence="2">Fresh leaf tissue</tissue>
    </source>
</reference>
<organism evidence="2 3">
    <name type="scientific">Zizania palustris</name>
    <name type="common">Northern wild rice</name>
    <dbReference type="NCBI Taxonomy" id="103762"/>
    <lineage>
        <taxon>Eukaryota</taxon>
        <taxon>Viridiplantae</taxon>
        <taxon>Streptophyta</taxon>
        <taxon>Embryophyta</taxon>
        <taxon>Tracheophyta</taxon>
        <taxon>Spermatophyta</taxon>
        <taxon>Magnoliopsida</taxon>
        <taxon>Liliopsida</taxon>
        <taxon>Poales</taxon>
        <taxon>Poaceae</taxon>
        <taxon>BOP clade</taxon>
        <taxon>Oryzoideae</taxon>
        <taxon>Oryzeae</taxon>
        <taxon>Zizaniinae</taxon>
        <taxon>Zizania</taxon>
    </lineage>
</organism>
<comment type="caution">
    <text evidence="2">The sequence shown here is derived from an EMBL/GenBank/DDBJ whole genome shotgun (WGS) entry which is preliminary data.</text>
</comment>
<gene>
    <name evidence="2" type="ORF">GUJ93_ZPchr0005g14694</name>
</gene>
<keyword evidence="3" id="KW-1185">Reference proteome</keyword>
<accession>A0A8J5S3H5</accession>